<protein>
    <submittedName>
        <fullName evidence="1">Uncharacterized protein</fullName>
    </submittedName>
</protein>
<dbReference type="Proteomes" id="UP001465755">
    <property type="component" value="Unassembled WGS sequence"/>
</dbReference>
<dbReference type="AlphaFoldDB" id="A0AAW1P1C7"/>
<name>A0AAW1P1C7_9CHLO</name>
<comment type="caution">
    <text evidence="1">The sequence shown here is derived from an EMBL/GenBank/DDBJ whole genome shotgun (WGS) entry which is preliminary data.</text>
</comment>
<proteinExistence type="predicted"/>
<dbReference type="EMBL" id="JALJOQ010000067">
    <property type="protein sequence ID" value="KAK9802777.1"/>
    <property type="molecule type" value="Genomic_DNA"/>
</dbReference>
<evidence type="ECO:0000313" key="2">
    <source>
        <dbReference type="Proteomes" id="UP001465755"/>
    </source>
</evidence>
<accession>A0AAW1P1C7</accession>
<organism evidence="1 2">
    <name type="scientific">Symbiochloris irregularis</name>
    <dbReference type="NCBI Taxonomy" id="706552"/>
    <lineage>
        <taxon>Eukaryota</taxon>
        <taxon>Viridiplantae</taxon>
        <taxon>Chlorophyta</taxon>
        <taxon>core chlorophytes</taxon>
        <taxon>Trebouxiophyceae</taxon>
        <taxon>Trebouxiales</taxon>
        <taxon>Trebouxiaceae</taxon>
        <taxon>Symbiochloris</taxon>
    </lineage>
</organism>
<evidence type="ECO:0000313" key="1">
    <source>
        <dbReference type="EMBL" id="KAK9802777.1"/>
    </source>
</evidence>
<sequence>MGKKSRRRDKGPELAWPEMSREDHINLLQQMRIDQLFVGQADLSRLTKLLDRALSVSQQLHGSLSRIDDPSALPRWGKLDSDFQEAFRASLYSRGEVLMFGAPPAYGSDVQDTAWRNFRIMHLVIADKLLAGKPPTFCMGDESQDLRVVIIVKGVRRTRSGHPLLEVMFASILGDRRAKGLREMQALMLPYTGGSGIPFTASAGTLCVLLMKQKLEANAARLAPEYLQRCRHEWGMQDALHAQVSFIVPHCALDPDQVESVRTCCANGDCCQATSSQCSRCQIARVLESTASPPNIHGTQRFVVTVQLGHVHKDAQQNLIEDTIAEVLTSL</sequence>
<keyword evidence="2" id="KW-1185">Reference proteome</keyword>
<reference evidence="1 2" key="1">
    <citation type="journal article" date="2024" name="Nat. Commun.">
        <title>Phylogenomics reveals the evolutionary origins of lichenization in chlorophyte algae.</title>
        <authorList>
            <person name="Puginier C."/>
            <person name="Libourel C."/>
            <person name="Otte J."/>
            <person name="Skaloud P."/>
            <person name="Haon M."/>
            <person name="Grisel S."/>
            <person name="Petersen M."/>
            <person name="Berrin J.G."/>
            <person name="Delaux P.M."/>
            <person name="Dal Grande F."/>
            <person name="Keller J."/>
        </authorList>
    </citation>
    <scope>NUCLEOTIDE SEQUENCE [LARGE SCALE GENOMIC DNA]</scope>
    <source>
        <strain evidence="1 2">SAG 2036</strain>
    </source>
</reference>
<gene>
    <name evidence="1" type="ORF">WJX73_001798</name>
</gene>